<dbReference type="InterPro" id="IPR046869">
    <property type="entry name" value="SLM1/RGC1-like_PH"/>
</dbReference>
<name>G8JRM7_ERECY</name>
<reference evidence="7" key="1">
    <citation type="journal article" date="2012" name="G3 (Bethesda)">
        <title>Pichia sorbitophila, an interspecies yeast hybrid reveals early steps of genome resolution following polyploidization.</title>
        <authorList>
            <person name="Leh Louis V."/>
            <person name="Despons L."/>
            <person name="Friedrich A."/>
            <person name="Martin T."/>
            <person name="Durrens P."/>
            <person name="Casaregola S."/>
            <person name="Neuveglise C."/>
            <person name="Fairhead C."/>
            <person name="Marck C."/>
            <person name="Cruz J.A."/>
            <person name="Straub M.L."/>
            <person name="Kugler V."/>
            <person name="Sacerdot C."/>
            <person name="Uzunov Z."/>
            <person name="Thierry A."/>
            <person name="Weiss S."/>
            <person name="Bleykasten C."/>
            <person name="De Montigny J."/>
            <person name="Jacques N."/>
            <person name="Jung P."/>
            <person name="Lemaire M."/>
            <person name="Mallet S."/>
            <person name="Morel G."/>
            <person name="Richard G.F."/>
            <person name="Sarkar A."/>
            <person name="Savel G."/>
            <person name="Schacherer J."/>
            <person name="Seret M.L."/>
            <person name="Talla E."/>
            <person name="Samson G."/>
            <person name="Jubin C."/>
            <person name="Poulain J."/>
            <person name="Vacherie B."/>
            <person name="Barbe V."/>
            <person name="Pelletier E."/>
            <person name="Sherman D.J."/>
            <person name="Westhof E."/>
            <person name="Weissenbach J."/>
            <person name="Baret P.V."/>
            <person name="Wincker P."/>
            <person name="Gaillardin C."/>
            <person name="Dujon B."/>
            <person name="Souciet J.L."/>
        </authorList>
    </citation>
    <scope>NUCLEOTIDE SEQUENCE [LARGE SCALE GENOMIC DNA]</scope>
    <source>
        <strain evidence="7">CBS 270.75 / DBVPG 7215 / KCTC 17166 / NRRL Y-17582</strain>
    </source>
</reference>
<evidence type="ECO:0000313" key="6">
    <source>
        <dbReference type="EMBL" id="AET38796.1"/>
    </source>
</evidence>
<dbReference type="GO" id="GO:0072659">
    <property type="term" value="P:protein localization to plasma membrane"/>
    <property type="evidence" value="ECO:0007669"/>
    <property type="project" value="UniProtKB-ARBA"/>
</dbReference>
<dbReference type="InterPro" id="IPR046868">
    <property type="entry name" value="BAR_4"/>
</dbReference>
<feature type="region of interest" description="Disordered" evidence="4">
    <location>
        <begin position="526"/>
        <end position="584"/>
    </location>
</feature>
<dbReference type="Proteomes" id="UP000006790">
    <property type="component" value="Chromosome 3"/>
</dbReference>
<gene>
    <name evidence="6" type="ordered locus">Ecym_3305</name>
</gene>
<feature type="region of interest" description="Disordered" evidence="4">
    <location>
        <begin position="1"/>
        <end position="24"/>
    </location>
</feature>
<evidence type="ECO:0000256" key="4">
    <source>
        <dbReference type="SAM" id="MobiDB-lite"/>
    </source>
</evidence>
<dbReference type="OMA" id="QVHEENA"/>
<feature type="compositionally biased region" description="Polar residues" evidence="4">
    <location>
        <begin position="535"/>
        <end position="577"/>
    </location>
</feature>
<dbReference type="eggNOG" id="ENOG502QRAF">
    <property type="taxonomic scope" value="Eukaryota"/>
</dbReference>
<feature type="region of interest" description="Disordered" evidence="4">
    <location>
        <begin position="72"/>
        <end position="113"/>
    </location>
</feature>
<comment type="subcellular location">
    <subcellularLocation>
        <location evidence="1">Cell membrane</location>
        <topology evidence="1">Peripheral membrane protein</topology>
        <orientation evidence="1">Cytoplasmic side</orientation>
    </subcellularLocation>
</comment>
<dbReference type="OrthoDB" id="5598057at2759"/>
<dbReference type="GeneID" id="11472207"/>
<dbReference type="InterPro" id="IPR043453">
    <property type="entry name" value="Slm1_PH"/>
</dbReference>
<dbReference type="FunFam" id="1.20.1270.60:FF:000078">
    <property type="entry name" value="Slm1p"/>
    <property type="match status" value="1"/>
</dbReference>
<dbReference type="GO" id="GO:0035091">
    <property type="term" value="F:phosphatidylinositol binding"/>
    <property type="evidence" value="ECO:0007669"/>
    <property type="project" value="UniProtKB-ARBA"/>
</dbReference>
<dbReference type="RefSeq" id="XP_003645613.1">
    <property type="nucleotide sequence ID" value="XM_003645565.1"/>
</dbReference>
<dbReference type="GO" id="GO:0031929">
    <property type="term" value="P:TOR signaling"/>
    <property type="evidence" value="ECO:0007669"/>
    <property type="project" value="UniProtKB-ARBA"/>
</dbReference>
<dbReference type="KEGG" id="erc:Ecym_3305"/>
<comment type="subunit">
    <text evidence="3">Heterodimer of SLM1-SLM2. Binds phosphatidylinositol 4,5-bisphosphate, which is required for function. Interacts with the TORC2 subunits AVO2, BIT61 and TOR2. Interacts with the calcineurin catalytic subunits CNA1 and CNA2.</text>
</comment>
<dbReference type="SMART" id="SM00233">
    <property type="entry name" value="PH"/>
    <property type="match status" value="1"/>
</dbReference>
<dbReference type="PANTHER" id="PTHR31941:SF16">
    <property type="entry name" value="PHOSPHATIDYLINOSITOL 4,5-BISPHOSPHATE-BINDING PROTEIN SLM1-RELATED"/>
    <property type="match status" value="1"/>
</dbReference>
<dbReference type="GO" id="GO:0016197">
    <property type="term" value="P:endosomal transport"/>
    <property type="evidence" value="ECO:0007669"/>
    <property type="project" value="UniProtKB-ARBA"/>
</dbReference>
<dbReference type="HOGENOM" id="CLU_013663_2_0_1"/>
<feature type="compositionally biased region" description="Polar residues" evidence="4">
    <location>
        <begin position="93"/>
        <end position="105"/>
    </location>
</feature>
<dbReference type="Pfam" id="PF20400">
    <property type="entry name" value="BAR_4"/>
    <property type="match status" value="1"/>
</dbReference>
<dbReference type="PROSITE" id="PS50003">
    <property type="entry name" value="PH_DOMAIN"/>
    <property type="match status" value="1"/>
</dbReference>
<dbReference type="STRING" id="931890.G8JRM7"/>
<feature type="compositionally biased region" description="Polar residues" evidence="4">
    <location>
        <begin position="1"/>
        <end position="21"/>
    </location>
</feature>
<feature type="domain" description="PH" evidence="5">
    <location>
        <begin position="400"/>
        <end position="505"/>
    </location>
</feature>
<protein>
    <recommendedName>
        <fullName evidence="5">PH domain-containing protein</fullName>
    </recommendedName>
</protein>
<evidence type="ECO:0000256" key="1">
    <source>
        <dbReference type="ARBA" id="ARBA00004413"/>
    </source>
</evidence>
<keyword evidence="7" id="KW-1185">Reference proteome</keyword>
<dbReference type="FunFam" id="2.30.29.30:FF:000328">
    <property type="entry name" value="Phosphatidylinositol 4,5-bisphosphate-binding protein SLM1"/>
    <property type="match status" value="1"/>
</dbReference>
<proteinExistence type="predicted"/>
<evidence type="ECO:0000256" key="3">
    <source>
        <dbReference type="ARBA" id="ARBA00064463"/>
    </source>
</evidence>
<dbReference type="InParanoid" id="G8JRM7"/>
<dbReference type="FunCoup" id="G8JRM7">
    <property type="interactions" value="141"/>
</dbReference>
<dbReference type="InterPro" id="IPR001849">
    <property type="entry name" value="PH_domain"/>
</dbReference>
<dbReference type="GO" id="GO:0005886">
    <property type="term" value="C:plasma membrane"/>
    <property type="evidence" value="ECO:0007669"/>
    <property type="project" value="UniProtKB-SubCell"/>
</dbReference>
<dbReference type="Gene3D" id="2.30.29.30">
    <property type="entry name" value="Pleckstrin-homology domain (PH domain)/Phosphotyrosine-binding domain (PTB)"/>
    <property type="match status" value="1"/>
</dbReference>
<evidence type="ECO:0000256" key="2">
    <source>
        <dbReference type="ARBA" id="ARBA00022553"/>
    </source>
</evidence>
<dbReference type="Pfam" id="PF20399">
    <property type="entry name" value="PH_20"/>
    <property type="match status" value="1"/>
</dbReference>
<dbReference type="GO" id="GO:0030950">
    <property type="term" value="P:establishment or maintenance of actin cytoskeleton polarity"/>
    <property type="evidence" value="ECO:0007669"/>
    <property type="project" value="UniProtKB-ARBA"/>
</dbReference>
<sequence>MSYNNTMASSATEMHSPSFMGSPQISASQQYSAAAYPVDNLLQDTSYSNGPASSTVNQQGTTNSRVLENLKQHHRKASSFSSQSTAGLGRARTSLQRQRTTQGSDPRSPLVTLMPINANPTEVLAARFASWRSVIKAILVYLTETASIQDEIVRQHLRLSHAVNFPFFALENSHQPSTPEEKAIQQFFLPLGSGSVQDLPTILSSYHSQMASTASKASKELTNEVIPRLEDMRRDLLVKIKEIKSLQSDFKNVCTKEVTDTRQFLKSFHESIEQARYGTPKSDPYLTRVILEKQIKRQLAEENFLHEAFNNLQSSGKELERVVVMEIQNALTIYARIIGREAQLVFDTVISKLDVGFFNKDPAFEWDNFISRDPNFVAPNVPMRHLKDISYKHQYDPLTYKVQCGFLERRSKFLKSYSRGFYVLTPSFLHEFKTCDRKKDLVPVMSLSLSDCTVAEHSKKESSDFKFILHAKQNGIIHRGHNWVFRVDSYDSMMEWFNSIKKLTSITNPAEKAKWVSEHLNLDSTGKPKRHSLLRDNQSATTTRTSSNIDSPNNPSQYLPNYDGNTNTNTTLSSPGTSYMLDSGGGTIQIPITVSKKERPDLCSPKPLK</sequence>
<dbReference type="EMBL" id="CP002499">
    <property type="protein sequence ID" value="AET38796.1"/>
    <property type="molecule type" value="Genomic_DNA"/>
</dbReference>
<dbReference type="SUPFAM" id="SSF50729">
    <property type="entry name" value="PH domain-like"/>
    <property type="match status" value="1"/>
</dbReference>
<keyword evidence="2" id="KW-0597">Phosphoprotein</keyword>
<accession>G8JRM7</accession>
<evidence type="ECO:0000259" key="5">
    <source>
        <dbReference type="PROSITE" id="PS50003"/>
    </source>
</evidence>
<dbReference type="CDD" id="cd13311">
    <property type="entry name" value="PH_Slm1"/>
    <property type="match status" value="1"/>
</dbReference>
<dbReference type="GO" id="GO:0051017">
    <property type="term" value="P:actin filament bundle assembly"/>
    <property type="evidence" value="ECO:0007669"/>
    <property type="project" value="UniProtKB-ARBA"/>
</dbReference>
<dbReference type="InterPro" id="IPR011993">
    <property type="entry name" value="PH-like_dom_sf"/>
</dbReference>
<organism evidence="6 7">
    <name type="scientific">Eremothecium cymbalariae (strain CBS 270.75 / DBVPG 7215 / KCTC 17166 / NRRL Y-17582)</name>
    <name type="common">Yeast</name>
    <dbReference type="NCBI Taxonomy" id="931890"/>
    <lineage>
        <taxon>Eukaryota</taxon>
        <taxon>Fungi</taxon>
        <taxon>Dikarya</taxon>
        <taxon>Ascomycota</taxon>
        <taxon>Saccharomycotina</taxon>
        <taxon>Saccharomycetes</taxon>
        <taxon>Saccharomycetales</taxon>
        <taxon>Saccharomycetaceae</taxon>
        <taxon>Eremothecium</taxon>
    </lineage>
</organism>
<evidence type="ECO:0000313" key="7">
    <source>
        <dbReference type="Proteomes" id="UP000006790"/>
    </source>
</evidence>
<dbReference type="PANTHER" id="PTHR31941">
    <property type="entry name" value="CYTOSKELETAL SIGNALING PROTEIN SLM1"/>
    <property type="match status" value="1"/>
</dbReference>
<dbReference type="AlphaFoldDB" id="G8JRM7"/>
<dbReference type="GO" id="GO:0001558">
    <property type="term" value="P:regulation of cell growth"/>
    <property type="evidence" value="ECO:0007669"/>
    <property type="project" value="UniProtKB-ARBA"/>
</dbReference>
<dbReference type="GO" id="GO:0070941">
    <property type="term" value="P:eisosome assembly"/>
    <property type="evidence" value="ECO:0007669"/>
    <property type="project" value="UniProtKB-ARBA"/>
</dbReference>